<dbReference type="Proteomes" id="UP000321192">
    <property type="component" value="Unassembled WGS sequence"/>
</dbReference>
<dbReference type="EMBL" id="SSFD01000364">
    <property type="protein sequence ID" value="TXH79098.1"/>
    <property type="molecule type" value="Genomic_DNA"/>
</dbReference>
<dbReference type="AlphaFoldDB" id="A0A5C7S5D7"/>
<accession>A0A5C7S5D7</accession>
<gene>
    <name evidence="1" type="ORF">E6Q80_21230</name>
</gene>
<dbReference type="RefSeq" id="WP_276662101.1">
    <property type="nucleotide sequence ID" value="NZ_JAYRXT010000118.1"/>
</dbReference>
<comment type="caution">
    <text evidence="1">The sequence shown here is derived from an EMBL/GenBank/DDBJ whole genome shotgun (WGS) entry which is preliminary data.</text>
</comment>
<sequence>MVTLISGLTIPFPLQAKELDPNQCAALRVELRQITEAQRERSTPYLQEERKRVKDQMWALKCEEMERRR</sequence>
<evidence type="ECO:0008006" key="3">
    <source>
        <dbReference type="Google" id="ProtNLM"/>
    </source>
</evidence>
<protein>
    <recommendedName>
        <fullName evidence="3">DUF1090 family protein</fullName>
    </recommendedName>
</protein>
<evidence type="ECO:0000313" key="1">
    <source>
        <dbReference type="EMBL" id="TXH79098.1"/>
    </source>
</evidence>
<evidence type="ECO:0000313" key="2">
    <source>
        <dbReference type="Proteomes" id="UP000321192"/>
    </source>
</evidence>
<proteinExistence type="predicted"/>
<organism evidence="1 2">
    <name type="scientific">Thauera aminoaromatica</name>
    <dbReference type="NCBI Taxonomy" id="164330"/>
    <lineage>
        <taxon>Bacteria</taxon>
        <taxon>Pseudomonadati</taxon>
        <taxon>Pseudomonadota</taxon>
        <taxon>Betaproteobacteria</taxon>
        <taxon>Rhodocyclales</taxon>
        <taxon>Zoogloeaceae</taxon>
        <taxon>Thauera</taxon>
    </lineage>
</organism>
<reference evidence="1 2" key="1">
    <citation type="submission" date="2018-09" db="EMBL/GenBank/DDBJ databases">
        <title>Metagenome Assembled Genomes from an Advanced Water Purification Facility.</title>
        <authorList>
            <person name="Stamps B.W."/>
            <person name="Spear J.R."/>
        </authorList>
    </citation>
    <scope>NUCLEOTIDE SEQUENCE [LARGE SCALE GENOMIC DNA]</scope>
    <source>
        <strain evidence="1">Bin_27_1</strain>
    </source>
</reference>
<name>A0A5C7S5D7_THASP</name>